<dbReference type="AlphaFoldDB" id="A0A8H7V7C8"/>
<dbReference type="GO" id="GO:0033116">
    <property type="term" value="C:endoplasmic reticulum-Golgi intermediate compartment membrane"/>
    <property type="evidence" value="ECO:0007669"/>
    <property type="project" value="UniProtKB-SubCell"/>
</dbReference>
<keyword evidence="3 6" id="KW-1133">Transmembrane helix</keyword>
<evidence type="ECO:0000256" key="3">
    <source>
        <dbReference type="ARBA" id="ARBA00022989"/>
    </source>
</evidence>
<organism evidence="7 8">
    <name type="scientific">Mucor saturninus</name>
    <dbReference type="NCBI Taxonomy" id="64648"/>
    <lineage>
        <taxon>Eukaryota</taxon>
        <taxon>Fungi</taxon>
        <taxon>Fungi incertae sedis</taxon>
        <taxon>Mucoromycota</taxon>
        <taxon>Mucoromycotina</taxon>
        <taxon>Mucoromycetes</taxon>
        <taxon>Mucorales</taxon>
        <taxon>Mucorineae</taxon>
        <taxon>Mucoraceae</taxon>
        <taxon>Mucor</taxon>
    </lineage>
</organism>
<keyword evidence="4 6" id="KW-0472">Membrane</keyword>
<comment type="caution">
    <text evidence="7">The sequence shown here is derived from an EMBL/GenBank/DDBJ whole genome shotgun (WGS) entry which is preliminary data.</text>
</comment>
<evidence type="ECO:0000313" key="7">
    <source>
        <dbReference type="EMBL" id="KAG2206108.1"/>
    </source>
</evidence>
<feature type="transmembrane region" description="Helical" evidence="6">
    <location>
        <begin position="30"/>
        <end position="53"/>
    </location>
</feature>
<dbReference type="Pfam" id="PF09446">
    <property type="entry name" value="VMA21"/>
    <property type="match status" value="1"/>
</dbReference>
<evidence type="ECO:0000256" key="5">
    <source>
        <dbReference type="ARBA" id="ARBA00023329"/>
    </source>
</evidence>
<protein>
    <recommendedName>
        <fullName evidence="9">Vacuolar ATPase assembly integral membrane protein VMA21</fullName>
    </recommendedName>
</protein>
<comment type="function">
    <text evidence="6">Required for the assembly of the V0 complex of the vacuolar ATPase (V-ATPase) in the endoplasmic reticulum.</text>
</comment>
<name>A0A8H7V7C8_9FUNG</name>
<evidence type="ECO:0000256" key="2">
    <source>
        <dbReference type="ARBA" id="ARBA00022824"/>
    </source>
</evidence>
<proteinExistence type="inferred from homology"/>
<comment type="subcellular location">
    <subcellularLocation>
        <location evidence="6">Endoplasmic reticulum membrane</location>
        <topology evidence="6">Multi-pass membrane protein</topology>
    </subcellularLocation>
    <subcellularLocation>
        <location evidence="6">Endoplasmic reticulum-Golgi intermediate compartment membrane</location>
        <topology evidence="6">Multi-pass membrane protein</topology>
    </subcellularLocation>
    <subcellularLocation>
        <location evidence="6">Cytoplasmic vesicle</location>
        <location evidence="6">COPII-coated vesicle membrane</location>
        <topology evidence="6">Multi-pass membrane protein</topology>
    </subcellularLocation>
</comment>
<evidence type="ECO:0000256" key="6">
    <source>
        <dbReference type="HAMAP-Rule" id="MF_03058"/>
    </source>
</evidence>
<comment type="similarity">
    <text evidence="6">Belongs to the VMA21 family.</text>
</comment>
<evidence type="ECO:0000256" key="4">
    <source>
        <dbReference type="ARBA" id="ARBA00023136"/>
    </source>
</evidence>
<accession>A0A8H7V7C8</accession>
<dbReference type="HAMAP" id="MF_03058">
    <property type="entry name" value="VMA21"/>
    <property type="match status" value="1"/>
</dbReference>
<feature type="transmembrane region" description="Helical" evidence="6">
    <location>
        <begin position="59"/>
        <end position="81"/>
    </location>
</feature>
<evidence type="ECO:0000256" key="1">
    <source>
        <dbReference type="ARBA" id="ARBA00022692"/>
    </source>
</evidence>
<gene>
    <name evidence="7" type="ORF">INT47_003757</name>
</gene>
<sequence>MSNSENKVETTDATPLHVFIGQNAGVITKLLGFSAALFAFPIVTFFLTLHSLFDGNTTYAAGAAAVMANVVVILYIITAIYEKPKKETVEKKEQ</sequence>
<dbReference type="GO" id="GO:0070072">
    <property type="term" value="P:vacuolar proton-transporting V-type ATPase complex assembly"/>
    <property type="evidence" value="ECO:0007669"/>
    <property type="project" value="UniProtKB-UniRule"/>
</dbReference>
<dbReference type="Proteomes" id="UP000603453">
    <property type="component" value="Unassembled WGS sequence"/>
</dbReference>
<dbReference type="OrthoDB" id="160405at2759"/>
<dbReference type="GO" id="GO:0005789">
    <property type="term" value="C:endoplasmic reticulum membrane"/>
    <property type="evidence" value="ECO:0007669"/>
    <property type="project" value="UniProtKB-SubCell"/>
</dbReference>
<reference evidence="7" key="1">
    <citation type="submission" date="2020-12" db="EMBL/GenBank/DDBJ databases">
        <title>Metabolic potential, ecology and presence of endohyphal bacteria is reflected in genomic diversity of Mucoromycotina.</title>
        <authorList>
            <person name="Muszewska A."/>
            <person name="Okrasinska A."/>
            <person name="Steczkiewicz K."/>
            <person name="Drgas O."/>
            <person name="Orlowska M."/>
            <person name="Perlinska-Lenart U."/>
            <person name="Aleksandrzak-Piekarczyk T."/>
            <person name="Szatraj K."/>
            <person name="Zielenkiewicz U."/>
            <person name="Pilsyk S."/>
            <person name="Malc E."/>
            <person name="Mieczkowski P."/>
            <person name="Kruszewska J.S."/>
            <person name="Biernat P."/>
            <person name="Pawlowska J."/>
        </authorList>
    </citation>
    <scope>NUCLEOTIDE SEQUENCE</scope>
    <source>
        <strain evidence="7">WA0000017839</strain>
    </source>
</reference>
<dbReference type="GO" id="GO:0012507">
    <property type="term" value="C:ER to Golgi transport vesicle membrane"/>
    <property type="evidence" value="ECO:0007669"/>
    <property type="project" value="UniProtKB-SubCell"/>
</dbReference>
<keyword evidence="5 6" id="KW-0968">Cytoplasmic vesicle</keyword>
<evidence type="ECO:0000313" key="8">
    <source>
        <dbReference type="Proteomes" id="UP000603453"/>
    </source>
</evidence>
<dbReference type="EMBL" id="JAEPRD010000032">
    <property type="protein sequence ID" value="KAG2206108.1"/>
    <property type="molecule type" value="Genomic_DNA"/>
</dbReference>
<keyword evidence="2 6" id="KW-0256">Endoplasmic reticulum</keyword>
<keyword evidence="1 6" id="KW-0812">Transmembrane</keyword>
<feature type="short sequence motif" description="Prevents secretion from ER" evidence="6">
    <location>
        <begin position="91"/>
        <end position="94"/>
    </location>
</feature>
<evidence type="ECO:0008006" key="9">
    <source>
        <dbReference type="Google" id="ProtNLM"/>
    </source>
</evidence>
<dbReference type="PANTHER" id="PTHR31792:SF3">
    <property type="entry name" value="VACUOLAR ATPASE ASSEMBLY INTEGRAL MEMBRANE PROTEIN VMA21"/>
    <property type="match status" value="1"/>
</dbReference>
<dbReference type="PANTHER" id="PTHR31792">
    <property type="entry name" value="VACUOLAR ATPASE ASSEMBLY INTEGRAL MEMBRANE PROTEIN VMA21"/>
    <property type="match status" value="1"/>
</dbReference>
<dbReference type="InterPro" id="IPR019013">
    <property type="entry name" value="Vma21"/>
</dbReference>
<keyword evidence="8" id="KW-1185">Reference proteome</keyword>